<sequence>MAPRESPNANRIKKKPTTNYQIPSQSACHGAPDCSTHLSCSTHVTTAVGAAVRLLLECGGEVRGVR</sequence>
<evidence type="ECO:0000313" key="2">
    <source>
        <dbReference type="EMBL" id="MPC72962.1"/>
    </source>
</evidence>
<proteinExistence type="predicted"/>
<gene>
    <name evidence="2" type="ORF">E2C01_067278</name>
</gene>
<dbReference type="AlphaFoldDB" id="A0A5B7HNP4"/>
<name>A0A5B7HNP4_PORTR</name>
<comment type="caution">
    <text evidence="2">The sequence shown here is derived from an EMBL/GenBank/DDBJ whole genome shotgun (WGS) entry which is preliminary data.</text>
</comment>
<evidence type="ECO:0000313" key="3">
    <source>
        <dbReference type="Proteomes" id="UP000324222"/>
    </source>
</evidence>
<protein>
    <submittedName>
        <fullName evidence="2">Uncharacterized protein</fullName>
    </submittedName>
</protein>
<keyword evidence="3" id="KW-1185">Reference proteome</keyword>
<dbReference type="EMBL" id="VSRR010035782">
    <property type="protein sequence ID" value="MPC72962.1"/>
    <property type="molecule type" value="Genomic_DNA"/>
</dbReference>
<dbReference type="Proteomes" id="UP000324222">
    <property type="component" value="Unassembled WGS sequence"/>
</dbReference>
<reference evidence="2 3" key="1">
    <citation type="submission" date="2019-05" db="EMBL/GenBank/DDBJ databases">
        <title>Another draft genome of Portunus trituberculatus and its Hox gene families provides insights of decapod evolution.</title>
        <authorList>
            <person name="Jeong J.-H."/>
            <person name="Song I."/>
            <person name="Kim S."/>
            <person name="Choi T."/>
            <person name="Kim D."/>
            <person name="Ryu S."/>
            <person name="Kim W."/>
        </authorList>
    </citation>
    <scope>NUCLEOTIDE SEQUENCE [LARGE SCALE GENOMIC DNA]</scope>
    <source>
        <tissue evidence="2">Muscle</tissue>
    </source>
</reference>
<organism evidence="2 3">
    <name type="scientific">Portunus trituberculatus</name>
    <name type="common">Swimming crab</name>
    <name type="synonym">Neptunus trituberculatus</name>
    <dbReference type="NCBI Taxonomy" id="210409"/>
    <lineage>
        <taxon>Eukaryota</taxon>
        <taxon>Metazoa</taxon>
        <taxon>Ecdysozoa</taxon>
        <taxon>Arthropoda</taxon>
        <taxon>Crustacea</taxon>
        <taxon>Multicrustacea</taxon>
        <taxon>Malacostraca</taxon>
        <taxon>Eumalacostraca</taxon>
        <taxon>Eucarida</taxon>
        <taxon>Decapoda</taxon>
        <taxon>Pleocyemata</taxon>
        <taxon>Brachyura</taxon>
        <taxon>Eubrachyura</taxon>
        <taxon>Portunoidea</taxon>
        <taxon>Portunidae</taxon>
        <taxon>Portuninae</taxon>
        <taxon>Portunus</taxon>
    </lineage>
</organism>
<feature type="region of interest" description="Disordered" evidence="1">
    <location>
        <begin position="1"/>
        <end position="24"/>
    </location>
</feature>
<evidence type="ECO:0000256" key="1">
    <source>
        <dbReference type="SAM" id="MobiDB-lite"/>
    </source>
</evidence>
<accession>A0A5B7HNP4</accession>